<proteinExistence type="predicted"/>
<evidence type="ECO:0000256" key="4">
    <source>
        <dbReference type="ARBA" id="ARBA00023012"/>
    </source>
</evidence>
<feature type="transmembrane region" description="Helical" evidence="7">
    <location>
        <begin position="200"/>
        <end position="219"/>
    </location>
</feature>
<dbReference type="InterPro" id="IPR001789">
    <property type="entry name" value="Sig_transdc_resp-reg_receiver"/>
</dbReference>
<dbReference type="Pfam" id="PF00512">
    <property type="entry name" value="HisKA"/>
    <property type="match status" value="1"/>
</dbReference>
<dbReference type="SMART" id="SM00388">
    <property type="entry name" value="HisKA"/>
    <property type="match status" value="1"/>
</dbReference>
<dbReference type="GO" id="GO:0005524">
    <property type="term" value="F:ATP binding"/>
    <property type="evidence" value="ECO:0007669"/>
    <property type="project" value="UniProtKB-KW"/>
</dbReference>
<protein>
    <recommendedName>
        <fullName evidence="2">histidine kinase</fullName>
        <ecNumber evidence="2">2.7.13.3</ecNumber>
    </recommendedName>
</protein>
<keyword evidence="7" id="KW-0472">Membrane</keyword>
<dbReference type="CDD" id="cd17546">
    <property type="entry name" value="REC_hyHK_CKI1_RcsC-like"/>
    <property type="match status" value="1"/>
</dbReference>
<evidence type="ECO:0000256" key="1">
    <source>
        <dbReference type="ARBA" id="ARBA00000085"/>
    </source>
</evidence>
<keyword evidence="4" id="KW-0902">Two-component regulatory system</keyword>
<dbReference type="CDD" id="cd16922">
    <property type="entry name" value="HATPase_EvgS-ArcB-TorS-like"/>
    <property type="match status" value="1"/>
</dbReference>
<dbReference type="SUPFAM" id="SSF52172">
    <property type="entry name" value="CheY-like"/>
    <property type="match status" value="1"/>
</dbReference>
<dbReference type="PRINTS" id="PR00344">
    <property type="entry name" value="BCTRLSENSOR"/>
</dbReference>
<feature type="compositionally biased region" description="Gly residues" evidence="6">
    <location>
        <begin position="7"/>
        <end position="16"/>
    </location>
</feature>
<evidence type="ECO:0000313" key="10">
    <source>
        <dbReference type="EMBL" id="MFC3228172.1"/>
    </source>
</evidence>
<keyword evidence="10" id="KW-0547">Nucleotide-binding</keyword>
<comment type="caution">
    <text evidence="10">The sequence shown here is derived from an EMBL/GenBank/DDBJ whole genome shotgun (WGS) entry which is preliminary data.</text>
</comment>
<feature type="transmembrane region" description="Helical" evidence="7">
    <location>
        <begin position="90"/>
        <end position="112"/>
    </location>
</feature>
<evidence type="ECO:0000256" key="7">
    <source>
        <dbReference type="SAM" id="Phobius"/>
    </source>
</evidence>
<dbReference type="PROSITE" id="PS50110">
    <property type="entry name" value="RESPONSE_REGULATORY"/>
    <property type="match status" value="1"/>
</dbReference>
<evidence type="ECO:0000259" key="8">
    <source>
        <dbReference type="PROSITE" id="PS50109"/>
    </source>
</evidence>
<feature type="domain" description="Response regulatory" evidence="9">
    <location>
        <begin position="536"/>
        <end position="660"/>
    </location>
</feature>
<evidence type="ECO:0000256" key="2">
    <source>
        <dbReference type="ARBA" id="ARBA00012438"/>
    </source>
</evidence>
<reference evidence="11" key="1">
    <citation type="journal article" date="2019" name="Int. J. Syst. Evol. Microbiol.">
        <title>The Global Catalogue of Microorganisms (GCM) 10K type strain sequencing project: providing services to taxonomists for standard genome sequencing and annotation.</title>
        <authorList>
            <consortium name="The Broad Institute Genomics Platform"/>
            <consortium name="The Broad Institute Genome Sequencing Center for Infectious Disease"/>
            <person name="Wu L."/>
            <person name="Ma J."/>
        </authorList>
    </citation>
    <scope>NUCLEOTIDE SEQUENCE [LARGE SCALE GENOMIC DNA]</scope>
    <source>
        <strain evidence="11">KCTC 42964</strain>
    </source>
</reference>
<dbReference type="SMART" id="SM00448">
    <property type="entry name" value="REC"/>
    <property type="match status" value="1"/>
</dbReference>
<evidence type="ECO:0000256" key="5">
    <source>
        <dbReference type="PROSITE-ProRule" id="PRU00169"/>
    </source>
</evidence>
<dbReference type="Gene3D" id="1.10.287.130">
    <property type="match status" value="1"/>
</dbReference>
<comment type="catalytic activity">
    <reaction evidence="1">
        <text>ATP + protein L-histidine = ADP + protein N-phospho-L-histidine.</text>
        <dbReference type="EC" id="2.7.13.3"/>
    </reaction>
</comment>
<dbReference type="EC" id="2.7.13.3" evidence="2"/>
<dbReference type="SUPFAM" id="SSF47384">
    <property type="entry name" value="Homodimeric domain of signal transducing histidine kinase"/>
    <property type="match status" value="1"/>
</dbReference>
<accession>A0ABV7L0R4</accession>
<dbReference type="InterPro" id="IPR003661">
    <property type="entry name" value="HisK_dim/P_dom"/>
</dbReference>
<dbReference type="SUPFAM" id="SSF55874">
    <property type="entry name" value="ATPase domain of HSP90 chaperone/DNA topoisomerase II/histidine kinase"/>
    <property type="match status" value="1"/>
</dbReference>
<name>A0ABV7L0R4_9PROT</name>
<keyword evidence="7" id="KW-0812">Transmembrane</keyword>
<evidence type="ECO:0000256" key="3">
    <source>
        <dbReference type="ARBA" id="ARBA00022553"/>
    </source>
</evidence>
<dbReference type="CDD" id="cd00082">
    <property type="entry name" value="HisKA"/>
    <property type="match status" value="1"/>
</dbReference>
<dbReference type="InterPro" id="IPR003594">
    <property type="entry name" value="HATPase_dom"/>
</dbReference>
<dbReference type="EMBL" id="JBHRTR010000028">
    <property type="protein sequence ID" value="MFC3228172.1"/>
    <property type="molecule type" value="Genomic_DNA"/>
</dbReference>
<dbReference type="Pfam" id="PF00072">
    <property type="entry name" value="Response_reg"/>
    <property type="match status" value="1"/>
</dbReference>
<dbReference type="Gene3D" id="3.40.50.2300">
    <property type="match status" value="1"/>
</dbReference>
<dbReference type="PANTHER" id="PTHR45339">
    <property type="entry name" value="HYBRID SIGNAL TRANSDUCTION HISTIDINE KINASE J"/>
    <property type="match status" value="1"/>
</dbReference>
<dbReference type="InterPro" id="IPR011006">
    <property type="entry name" value="CheY-like_superfamily"/>
</dbReference>
<keyword evidence="10" id="KW-0067">ATP-binding</keyword>
<dbReference type="InterPro" id="IPR036890">
    <property type="entry name" value="HATPase_C_sf"/>
</dbReference>
<feature type="transmembrane region" description="Helical" evidence="7">
    <location>
        <begin position="66"/>
        <end position="84"/>
    </location>
</feature>
<dbReference type="InterPro" id="IPR005467">
    <property type="entry name" value="His_kinase_dom"/>
</dbReference>
<dbReference type="InterPro" id="IPR004358">
    <property type="entry name" value="Sig_transdc_His_kin-like_C"/>
</dbReference>
<keyword evidence="3 5" id="KW-0597">Phosphoprotein</keyword>
<sequence>MATETGKSGGKSGGESGTAAFADRPVAVPAGGAVGRDDFGRDPGFIAPERIRAELRRTLAETSSRGAVFNVPGAIIVGLLAGQTTPYYVIIGWAAVLIVASLARAAAGIHALRRGHTDRVGFEVATAVLAGLTGFCWGALPYLFALPADTTELTVLTIIGGGVVVTGALSLAPSRWALAAYTLPVVVAQIAFSLEQELLANSWLGLAVATVFLYCWAMSDRYRKEILRRLRSQDAERAMLQRLERQAADMADLADRYRLEAERAETASRAKSQFLANMSHEIRTPLNGVLGMATGLTQTALSLRQQEMVGVIDQSGRELLRLIDDILDLAKIEAGKLTLERRPFDLGILLEGVMSSYAAAARRKGLSMRLDLPPELAGRVTGDPVRLRQVLRNLLSNALNFTSQGEIVVAVSRSSGTAGDPLQFEVRDSGVGIPRDQQDRIFELFEQVDGGENLRRGGTGLGLAICRQLVGMMGGQIEVESAPGSGSLFRFRIDAPPAPAEPPAAARDGGGGATLVVPVRPAGPGAGNEADLRPARILAAEDSLTNQMVLRALLASTGAELTLVADGAELLDAWERGWARDAPHDAVLMDARMPVLDGLEATRELRRREAATGRPRVPVIALTANVMAHQVADYVAAGMDATIAKPIDRDSLVAALRTALPSGGAACDRPAAGAERP</sequence>
<dbReference type="PANTHER" id="PTHR45339:SF1">
    <property type="entry name" value="HYBRID SIGNAL TRANSDUCTION HISTIDINE KINASE J"/>
    <property type="match status" value="1"/>
</dbReference>
<feature type="transmembrane region" description="Helical" evidence="7">
    <location>
        <begin position="124"/>
        <end position="144"/>
    </location>
</feature>
<dbReference type="Gene3D" id="3.30.565.10">
    <property type="entry name" value="Histidine kinase-like ATPase, C-terminal domain"/>
    <property type="match status" value="1"/>
</dbReference>
<feature type="domain" description="Histidine kinase" evidence="8">
    <location>
        <begin position="277"/>
        <end position="497"/>
    </location>
</feature>
<keyword evidence="7" id="KW-1133">Transmembrane helix</keyword>
<dbReference type="Proteomes" id="UP001595528">
    <property type="component" value="Unassembled WGS sequence"/>
</dbReference>
<keyword evidence="11" id="KW-1185">Reference proteome</keyword>
<dbReference type="SMART" id="SM00387">
    <property type="entry name" value="HATPase_c"/>
    <property type="match status" value="1"/>
</dbReference>
<evidence type="ECO:0000259" key="9">
    <source>
        <dbReference type="PROSITE" id="PS50110"/>
    </source>
</evidence>
<dbReference type="Pfam" id="PF02518">
    <property type="entry name" value="HATPase_c"/>
    <property type="match status" value="1"/>
</dbReference>
<feature type="transmembrane region" description="Helical" evidence="7">
    <location>
        <begin position="150"/>
        <end position="169"/>
    </location>
</feature>
<organism evidence="10 11">
    <name type="scientific">Marinibaculum pumilum</name>
    <dbReference type="NCBI Taxonomy" id="1766165"/>
    <lineage>
        <taxon>Bacteria</taxon>
        <taxon>Pseudomonadati</taxon>
        <taxon>Pseudomonadota</taxon>
        <taxon>Alphaproteobacteria</taxon>
        <taxon>Rhodospirillales</taxon>
        <taxon>Rhodospirillaceae</taxon>
        <taxon>Marinibaculum</taxon>
    </lineage>
</organism>
<dbReference type="InterPro" id="IPR036097">
    <property type="entry name" value="HisK_dim/P_sf"/>
</dbReference>
<dbReference type="PROSITE" id="PS50109">
    <property type="entry name" value="HIS_KIN"/>
    <property type="match status" value="1"/>
</dbReference>
<gene>
    <name evidence="10" type="ORF">ACFOGJ_13080</name>
</gene>
<feature type="region of interest" description="Disordered" evidence="6">
    <location>
        <begin position="1"/>
        <end position="21"/>
    </location>
</feature>
<evidence type="ECO:0000313" key="11">
    <source>
        <dbReference type="Proteomes" id="UP001595528"/>
    </source>
</evidence>
<evidence type="ECO:0000256" key="6">
    <source>
        <dbReference type="SAM" id="MobiDB-lite"/>
    </source>
</evidence>
<feature type="modified residue" description="4-aspartylphosphate" evidence="5">
    <location>
        <position position="590"/>
    </location>
</feature>